<evidence type="ECO:0000313" key="4">
    <source>
        <dbReference type="Proteomes" id="UP000268162"/>
    </source>
</evidence>
<comment type="similarity">
    <text evidence="1">Belongs to the universal ribosomal protein uL30 family.</text>
</comment>
<evidence type="ECO:0000259" key="2">
    <source>
        <dbReference type="Pfam" id="PF00327"/>
    </source>
</evidence>
<sequence length="152" mass="16372">MSIPSYSLCRSAQQLGRVVAPAVTRTTSQSTALLHSSAICADLPAESSPATSAAATTDSTAVAETRPPQYIKVRQYRSTIGLHKKIRNIADAMGLKRNGTVKVFPVAPNVVGNLVYLKEIIKVELVNTQEIVKVSPEKGYKVVGKYEANPYL</sequence>
<keyword evidence="4" id="KW-1185">Reference proteome</keyword>
<dbReference type="EMBL" id="ML002861">
    <property type="protein sequence ID" value="RKP35474.1"/>
    <property type="molecule type" value="Genomic_DNA"/>
</dbReference>
<protein>
    <recommendedName>
        <fullName evidence="2">Large ribosomal subunit protein uL30-like ferredoxin-like fold domain-containing protein</fullName>
    </recommendedName>
</protein>
<gene>
    <name evidence="3" type="ORF">BJ085DRAFT_38477</name>
</gene>
<dbReference type="Pfam" id="PF00327">
    <property type="entry name" value="Ribosomal_L30"/>
    <property type="match status" value="1"/>
</dbReference>
<dbReference type="InterPro" id="IPR016082">
    <property type="entry name" value="Ribosomal_uL30_ferredoxin-like"/>
</dbReference>
<dbReference type="AlphaFoldDB" id="A0A4P9ZPU7"/>
<reference evidence="4" key="1">
    <citation type="journal article" date="2018" name="Nat. Microbiol.">
        <title>Leveraging single-cell genomics to expand the fungal tree of life.</title>
        <authorList>
            <person name="Ahrendt S.R."/>
            <person name="Quandt C.A."/>
            <person name="Ciobanu D."/>
            <person name="Clum A."/>
            <person name="Salamov A."/>
            <person name="Andreopoulos B."/>
            <person name="Cheng J.F."/>
            <person name="Woyke T."/>
            <person name="Pelin A."/>
            <person name="Henrissat B."/>
            <person name="Reynolds N.K."/>
            <person name="Benny G.L."/>
            <person name="Smith M.E."/>
            <person name="James T.Y."/>
            <person name="Grigoriev I.V."/>
        </authorList>
    </citation>
    <scope>NUCLEOTIDE SEQUENCE [LARGE SCALE GENOMIC DNA]</scope>
    <source>
        <strain evidence="4">RSA 468</strain>
    </source>
</reference>
<feature type="domain" description="Large ribosomal subunit protein uL30-like ferredoxin-like fold" evidence="2">
    <location>
        <begin position="71"/>
        <end position="113"/>
    </location>
</feature>
<proteinExistence type="inferred from homology"/>
<dbReference type="Proteomes" id="UP000268162">
    <property type="component" value="Unassembled WGS sequence"/>
</dbReference>
<dbReference type="SUPFAM" id="SSF55129">
    <property type="entry name" value="Ribosomal protein L30p/L7e"/>
    <property type="match status" value="1"/>
</dbReference>
<accession>A0A4P9ZPU7</accession>
<evidence type="ECO:0000313" key="3">
    <source>
        <dbReference type="EMBL" id="RKP35474.1"/>
    </source>
</evidence>
<name>A0A4P9ZPU7_9FUNG</name>
<dbReference type="InterPro" id="IPR036919">
    <property type="entry name" value="Ribo_uL30_ferredoxin-like_sf"/>
</dbReference>
<dbReference type="Gene3D" id="3.30.1390.20">
    <property type="entry name" value="Ribosomal protein L30, ferredoxin-like fold domain"/>
    <property type="match status" value="1"/>
</dbReference>
<organism evidence="3 4">
    <name type="scientific">Dimargaris cristalligena</name>
    <dbReference type="NCBI Taxonomy" id="215637"/>
    <lineage>
        <taxon>Eukaryota</taxon>
        <taxon>Fungi</taxon>
        <taxon>Fungi incertae sedis</taxon>
        <taxon>Zoopagomycota</taxon>
        <taxon>Kickxellomycotina</taxon>
        <taxon>Dimargaritomycetes</taxon>
        <taxon>Dimargaritales</taxon>
        <taxon>Dimargaritaceae</taxon>
        <taxon>Dimargaris</taxon>
    </lineage>
</organism>
<evidence type="ECO:0000256" key="1">
    <source>
        <dbReference type="ARBA" id="ARBA00007594"/>
    </source>
</evidence>
<dbReference type="STRING" id="215637.A0A4P9ZPU7"/>